<dbReference type="Proteomes" id="UP001597318">
    <property type="component" value="Unassembled WGS sequence"/>
</dbReference>
<dbReference type="RefSeq" id="WP_247346640.1">
    <property type="nucleotide sequence ID" value="NZ_CP095550.1"/>
</dbReference>
<name>A0ABW5C1L7_9BACI</name>
<keyword evidence="2" id="KW-1185">Reference proteome</keyword>
<dbReference type="SUPFAM" id="SSF143842">
    <property type="entry name" value="YwmB-like"/>
    <property type="match status" value="1"/>
</dbReference>
<dbReference type="Gene3D" id="3.30.360.40">
    <property type="entry name" value="YwmB-like"/>
    <property type="match status" value="1"/>
</dbReference>
<gene>
    <name evidence="1" type="ORF">ACFSKK_15470</name>
</gene>
<dbReference type="Gene3D" id="3.30.2030.10">
    <property type="entry name" value="YwmB-like"/>
    <property type="match status" value="1"/>
</dbReference>
<organism evidence="1 2">
    <name type="scientific">Metabacillus endolithicus</name>
    <dbReference type="NCBI Taxonomy" id="1535204"/>
    <lineage>
        <taxon>Bacteria</taxon>
        <taxon>Bacillati</taxon>
        <taxon>Bacillota</taxon>
        <taxon>Bacilli</taxon>
        <taxon>Bacillales</taxon>
        <taxon>Bacillaceae</taxon>
        <taxon>Metabacillus</taxon>
    </lineage>
</organism>
<evidence type="ECO:0000313" key="2">
    <source>
        <dbReference type="Proteomes" id="UP001597318"/>
    </source>
</evidence>
<dbReference type="EMBL" id="JBHUIK010000003">
    <property type="protein sequence ID" value="MFD2215089.1"/>
    <property type="molecule type" value="Genomic_DNA"/>
</dbReference>
<accession>A0ABW5C1L7</accession>
<evidence type="ECO:0000313" key="1">
    <source>
        <dbReference type="EMBL" id="MFD2215089.1"/>
    </source>
</evidence>
<comment type="caution">
    <text evidence="1">The sequence shown here is derived from an EMBL/GenBank/DDBJ whole genome shotgun (WGS) entry which is preliminary data.</text>
</comment>
<protein>
    <submittedName>
        <fullName evidence="1">YwmB family TATA-box binding protein</fullName>
    </submittedName>
</protein>
<reference evidence="2" key="1">
    <citation type="journal article" date="2019" name="Int. J. Syst. Evol. Microbiol.">
        <title>The Global Catalogue of Microorganisms (GCM) 10K type strain sequencing project: providing services to taxonomists for standard genome sequencing and annotation.</title>
        <authorList>
            <consortium name="The Broad Institute Genomics Platform"/>
            <consortium name="The Broad Institute Genome Sequencing Center for Infectious Disease"/>
            <person name="Wu L."/>
            <person name="Ma J."/>
        </authorList>
    </citation>
    <scope>NUCLEOTIDE SEQUENCE [LARGE SCALE GENOMIC DNA]</scope>
    <source>
        <strain evidence="2">CGMCC 1.15474</strain>
    </source>
</reference>
<proteinExistence type="predicted"/>
<dbReference type="InterPro" id="IPR036209">
    <property type="entry name" value="YwmB-like_sf"/>
</dbReference>
<sequence>MRYKGIGIMVLMLSILFSFLANHIGATERQSKLLQIAKGMEHQDIDIKEWSLYAKQVVSNQSIDEVKQMTDQYRQFNWTFSEDDNVYKAIGVFNNREKNVTEKLQILNTLTNNQSQSYILYEVKGVNSQKNWNNINDYFQTNAFDIFHEKPTIFACMAGIINDNMEGVLNQKSKNLLKEFEAKPVEQLQEPDFLSVSAKTPIWEDYIPTDENNMNIQIALRTDGLGGKTTVVIGTPIITSEY</sequence>
<dbReference type="InterPro" id="IPR014794">
    <property type="entry name" value="DUF1779"/>
</dbReference>
<dbReference type="Pfam" id="PF08680">
    <property type="entry name" value="DUF1779"/>
    <property type="match status" value="1"/>
</dbReference>